<sequence>MYKGILEGIFESNGVRTEAEKIAYLQGLKPDMNKLFDAFRSNAIKVDYGNENIQSCYLIRYFPIYTQPIIDVMKKIKEGGRMIRMSSADLVRLVFIGPGPCPEVVGLLTIINSYKKNINYEICLIDKYIDSWGYSRAIAYDKLILAIPDSGNIALETCEDDFMDANFYSRHLDKFGNSDIVVFQFCLNETQPNRYQDVITNLAKIVAGLKDDRMLVIIERLGYDAMVNLIKNLEKYVVEKDIAEVLFSIDHQAYEPQYHDIVNDIPSVITDNLLDGVGWSNANGRIPSRKVSYRFSAIKKKKAVE</sequence>
<accession>A0A1H3EWQ5</accession>
<dbReference type="AlphaFoldDB" id="A0A1H3EWQ5"/>
<evidence type="ECO:0000313" key="2">
    <source>
        <dbReference type="Proteomes" id="UP000199249"/>
    </source>
</evidence>
<name>A0A1H3EWQ5_9BACT</name>
<evidence type="ECO:0000313" key="1">
    <source>
        <dbReference type="EMBL" id="SDX83212.1"/>
    </source>
</evidence>
<keyword evidence="2" id="KW-1185">Reference proteome</keyword>
<dbReference type="OrthoDB" id="499700at2"/>
<dbReference type="EMBL" id="FNOV01000003">
    <property type="protein sequence ID" value="SDX83212.1"/>
    <property type="molecule type" value="Genomic_DNA"/>
</dbReference>
<dbReference type="RefSeq" id="WP_139255108.1">
    <property type="nucleotide sequence ID" value="NZ_FNOV01000003.1"/>
</dbReference>
<reference evidence="2" key="1">
    <citation type="submission" date="2016-10" db="EMBL/GenBank/DDBJ databases">
        <authorList>
            <person name="Varghese N."/>
            <person name="Submissions S."/>
        </authorList>
    </citation>
    <scope>NUCLEOTIDE SEQUENCE [LARGE SCALE GENOMIC DNA]</scope>
    <source>
        <strain evidence="2">CGMCC 1.8975</strain>
    </source>
</reference>
<dbReference type="Proteomes" id="UP000199249">
    <property type="component" value="Unassembled WGS sequence"/>
</dbReference>
<dbReference type="STRING" id="651662.SAMN04488069_103339"/>
<gene>
    <name evidence="1" type="ORF">SAMN04488069_103339</name>
</gene>
<protein>
    <submittedName>
        <fullName evidence="1">Uncharacterized protein</fullName>
    </submittedName>
</protein>
<proteinExistence type="predicted"/>
<organism evidence="1 2">
    <name type="scientific">Hymenobacter psychrophilus</name>
    <dbReference type="NCBI Taxonomy" id="651662"/>
    <lineage>
        <taxon>Bacteria</taxon>
        <taxon>Pseudomonadati</taxon>
        <taxon>Bacteroidota</taxon>
        <taxon>Cytophagia</taxon>
        <taxon>Cytophagales</taxon>
        <taxon>Hymenobacteraceae</taxon>
        <taxon>Hymenobacter</taxon>
    </lineage>
</organism>